<name>A0A5B2XKV2_9PSEU</name>
<dbReference type="Pfam" id="PF13580">
    <property type="entry name" value="SIS_2"/>
    <property type="match status" value="1"/>
</dbReference>
<reference evidence="2 3" key="2">
    <citation type="submission" date="2019-09" db="EMBL/GenBank/DDBJ databases">
        <authorList>
            <person name="Jin C."/>
        </authorList>
    </citation>
    <scope>NUCLEOTIDE SEQUENCE [LARGE SCALE GENOMIC DNA]</scope>
    <source>
        <strain evidence="2 3">AN110305</strain>
    </source>
</reference>
<protein>
    <submittedName>
        <fullName evidence="2">SIS domain-containing protein</fullName>
    </submittedName>
</protein>
<dbReference type="InterPro" id="IPR046348">
    <property type="entry name" value="SIS_dom_sf"/>
</dbReference>
<dbReference type="GO" id="GO:1901135">
    <property type="term" value="P:carbohydrate derivative metabolic process"/>
    <property type="evidence" value="ECO:0007669"/>
    <property type="project" value="InterPro"/>
</dbReference>
<dbReference type="PROSITE" id="PS51464">
    <property type="entry name" value="SIS"/>
    <property type="match status" value="1"/>
</dbReference>
<feature type="domain" description="SIS" evidence="1">
    <location>
        <begin position="68"/>
        <end position="224"/>
    </location>
</feature>
<accession>A0A5B2XKV2</accession>
<evidence type="ECO:0000313" key="2">
    <source>
        <dbReference type="EMBL" id="KAA2263392.1"/>
    </source>
</evidence>
<dbReference type="InterPro" id="IPR035461">
    <property type="entry name" value="GmhA/DiaA"/>
</dbReference>
<evidence type="ECO:0000259" key="1">
    <source>
        <dbReference type="PROSITE" id="PS51464"/>
    </source>
</evidence>
<keyword evidence="3" id="KW-1185">Reference proteome</keyword>
<comment type="caution">
    <text evidence="2">The sequence shown here is derived from an EMBL/GenBank/DDBJ whole genome shotgun (WGS) entry which is preliminary data.</text>
</comment>
<gene>
    <name evidence="2" type="ORF">F0L68_10195</name>
</gene>
<dbReference type="Gene3D" id="3.40.50.10490">
    <property type="entry name" value="Glucose-6-phosphate isomerase like protein, domain 1"/>
    <property type="match status" value="1"/>
</dbReference>
<organism evidence="2 3">
    <name type="scientific">Solihabitans fulvus</name>
    <dbReference type="NCBI Taxonomy" id="1892852"/>
    <lineage>
        <taxon>Bacteria</taxon>
        <taxon>Bacillati</taxon>
        <taxon>Actinomycetota</taxon>
        <taxon>Actinomycetes</taxon>
        <taxon>Pseudonocardiales</taxon>
        <taxon>Pseudonocardiaceae</taxon>
        <taxon>Solihabitans</taxon>
    </lineage>
</organism>
<dbReference type="PANTHER" id="PTHR30390">
    <property type="entry name" value="SEDOHEPTULOSE 7-PHOSPHATE ISOMERASE / DNAA INITIATOR-ASSOCIATING FACTOR FOR REPLICATION INITIATION"/>
    <property type="match status" value="1"/>
</dbReference>
<dbReference type="InterPro" id="IPR001347">
    <property type="entry name" value="SIS_dom"/>
</dbReference>
<dbReference type="GO" id="GO:0097367">
    <property type="term" value="F:carbohydrate derivative binding"/>
    <property type="evidence" value="ECO:0007669"/>
    <property type="project" value="InterPro"/>
</dbReference>
<dbReference type="InterPro" id="IPR050099">
    <property type="entry name" value="SIS_GmhA/DiaA_subfam"/>
</dbReference>
<dbReference type="RefSeq" id="WP_149849257.1">
    <property type="nucleotide sequence ID" value="NZ_VUOB01000017.1"/>
</dbReference>
<dbReference type="SUPFAM" id="SSF53697">
    <property type="entry name" value="SIS domain"/>
    <property type="match status" value="1"/>
</dbReference>
<dbReference type="AlphaFoldDB" id="A0A5B2XKV2"/>
<dbReference type="Proteomes" id="UP000323454">
    <property type="component" value="Unassembled WGS sequence"/>
</dbReference>
<dbReference type="CDD" id="cd05006">
    <property type="entry name" value="SIS_GmhA"/>
    <property type="match status" value="1"/>
</dbReference>
<dbReference type="EMBL" id="VUOB01000017">
    <property type="protein sequence ID" value="KAA2263392.1"/>
    <property type="molecule type" value="Genomic_DNA"/>
</dbReference>
<proteinExistence type="predicted"/>
<evidence type="ECO:0000313" key="3">
    <source>
        <dbReference type="Proteomes" id="UP000323454"/>
    </source>
</evidence>
<reference evidence="2 3" key="1">
    <citation type="submission" date="2019-09" db="EMBL/GenBank/DDBJ databases">
        <title>Goodfellowia gen. nov., a new genus of the Pseudonocardineae related to Actinoalloteichus, containing Goodfellowia coeruleoviolacea gen. nov., comb. nov. gen. nov., comb. nov.</title>
        <authorList>
            <person name="Labeda D."/>
        </authorList>
    </citation>
    <scope>NUCLEOTIDE SEQUENCE [LARGE SCALE GENOMIC DNA]</scope>
    <source>
        <strain evidence="2 3">AN110305</strain>
    </source>
</reference>
<sequence length="231" mass="24438">MKPGDGSSAPAVDVQSLYPFLYAQESNVDSVIEQVRSSTVDKAMEIIELRTRVLDREGPRLLECAAAMAERFAARGRLLAFGNGGSATDAQDLASLFLSPAGGGGPLPAFGLTNDIAVITALCNDIGFEVVFARQIAAFGRAGDIAVGLSTSGNSANLLRAFDEAARRGLFTVGIAGYDGGRMAELDSIDYLFVVPSPSVHRIQEAQTTLYHALWELTLLALGDAAERVDR</sequence>
<dbReference type="OrthoDB" id="9810929at2"/>